<dbReference type="AlphaFoldDB" id="A0A285ULW7"/>
<evidence type="ECO:0000313" key="1">
    <source>
        <dbReference type="EMBL" id="SOC42914.1"/>
    </source>
</evidence>
<dbReference type="RefSeq" id="WP_097041287.1">
    <property type="nucleotide sequence ID" value="NZ_OBQF01000004.1"/>
</dbReference>
<organism evidence="1 2">
    <name type="scientific">Salinicoccus kekensis</name>
    <dbReference type="NCBI Taxonomy" id="714307"/>
    <lineage>
        <taxon>Bacteria</taxon>
        <taxon>Bacillati</taxon>
        <taxon>Bacillota</taxon>
        <taxon>Bacilli</taxon>
        <taxon>Bacillales</taxon>
        <taxon>Staphylococcaceae</taxon>
        <taxon>Salinicoccus</taxon>
    </lineage>
</organism>
<reference evidence="2" key="1">
    <citation type="submission" date="2017-08" db="EMBL/GenBank/DDBJ databases">
        <authorList>
            <person name="Varghese N."/>
            <person name="Submissions S."/>
        </authorList>
    </citation>
    <scope>NUCLEOTIDE SEQUENCE [LARGE SCALE GENOMIC DNA]</scope>
    <source>
        <strain evidence="2">DSM 23173</strain>
    </source>
</reference>
<dbReference type="EMBL" id="OBQF01000004">
    <property type="protein sequence ID" value="SOC42914.1"/>
    <property type="molecule type" value="Genomic_DNA"/>
</dbReference>
<gene>
    <name evidence="1" type="ORF">SAMN05878391_1803</name>
</gene>
<keyword evidence="2" id="KW-1185">Reference proteome</keyword>
<dbReference type="OrthoDB" id="2388519at2"/>
<protein>
    <submittedName>
        <fullName evidence="1">Uncharacterized protein</fullName>
    </submittedName>
</protein>
<accession>A0A285ULW7</accession>
<dbReference type="Proteomes" id="UP000219412">
    <property type="component" value="Unassembled WGS sequence"/>
</dbReference>
<name>A0A285ULW7_9STAP</name>
<proteinExistence type="predicted"/>
<sequence length="243" mass="27834">MIRKVINSHDIHINGQLLRIVHQDELQGIVEGYDNVDLLLNEPRGSKYVNLIIHDSELNVEMHSGSVIDNKDMLLKGFLCSLLERGSISRAEAYHIHEGDARYTYSHEDLGHEVIHEVTEDACIHHVNGKRVAVEAVDFELSIENIAAVKEYVKAVEDFSGYKVLVHKDMHAVINEEKVIIAYPVSEVVSVLNRHFGKREIRTLNSSLIKVQGDRFRFRHFLISNSQFYIDDSDIYSKGFVIR</sequence>
<evidence type="ECO:0000313" key="2">
    <source>
        <dbReference type="Proteomes" id="UP000219412"/>
    </source>
</evidence>